<dbReference type="EMBL" id="CP163443">
    <property type="protein sequence ID" value="XDQ58122.1"/>
    <property type="molecule type" value="Genomic_DNA"/>
</dbReference>
<organism evidence="3">
    <name type="scientific">Streptomyces sp. R41</name>
    <dbReference type="NCBI Taxonomy" id="3238632"/>
    <lineage>
        <taxon>Bacteria</taxon>
        <taxon>Bacillati</taxon>
        <taxon>Actinomycetota</taxon>
        <taxon>Actinomycetes</taxon>
        <taxon>Kitasatosporales</taxon>
        <taxon>Streptomycetaceae</taxon>
        <taxon>Streptomyces</taxon>
    </lineage>
</organism>
<accession>A0AB39RPN2</accession>
<evidence type="ECO:0000259" key="1">
    <source>
        <dbReference type="Pfam" id="PF07287"/>
    </source>
</evidence>
<proteinExistence type="predicted"/>
<feature type="domain" description="AtuA-like ferredoxin-fold" evidence="2">
    <location>
        <begin position="492"/>
        <end position="589"/>
    </location>
</feature>
<name>A0AB39RPN2_9ACTN</name>
<feature type="domain" description="Acyclic terpene utilisation N-terminal" evidence="1">
    <location>
        <begin position="12"/>
        <end position="447"/>
    </location>
</feature>
<protein>
    <submittedName>
        <fullName evidence="3">Acyclic terpene utilization AtuA family protein</fullName>
    </submittedName>
</protein>
<evidence type="ECO:0000259" key="2">
    <source>
        <dbReference type="Pfam" id="PF23544"/>
    </source>
</evidence>
<sequence>MTSASERGLRPLRVGNCSGFYGDRASAMADMARAGGIDVLTGDYLAEVTMLILGKALTKDSTKGFATTFLQHLDAALEHLVANRIRLVVNAGGLNPAGLAAATRELIARHGHDLRVSHIEGDDVFGSLDGLRQAGQYLPHLTSGQPLSDWPHQPLTANAYLGGFGIARALHNGADIVVTGRVTDASLVVGPAAWWWGWTPDDHDALAGAVAAGHVIECGPQATGGNFSGFRSVPDLVEPGFPIAEIAADGSSVITKNPGTGGVVTQDTVTAQLLYEIGEPAYLNPDVTAHLDTATLTDLGEDRVRISGVRGSSPPRTTKVAITGVGGWTNSVILALTGTDLDAKAALVERFVHRYGEAAGGLAAVAVERIGRAQPDPDTQNAGTELLRITVQGTQQAAGRAFSSRVIELALSSYPGLYSLGPPQPGSAFGVYWPALLDQRTLQHTVHHYDGTSEIIAPGNPDGAGGEVVPQAEPALAPSVPAPRADELVVAPLGEIVHARSGDKGGDANLGVWVRDRAAWDWLRSTLTIDELRRLLPETRALEISRHELPNLGAVNFLVRGLLGTGATSTLRLDSQAKALGEWLRSRTIKVPRSLVQS</sequence>
<reference evidence="3" key="1">
    <citation type="submission" date="2024-07" db="EMBL/GenBank/DDBJ databases">
        <authorList>
            <person name="Yu S.T."/>
        </authorList>
    </citation>
    <scope>NUCLEOTIDE SEQUENCE</scope>
    <source>
        <strain evidence="3">R41</strain>
    </source>
</reference>
<dbReference type="PANTHER" id="PTHR47585:SF1">
    <property type="entry name" value="DUF1446 DOMAIN-CONTAINING PROTEIN"/>
    <property type="match status" value="1"/>
</dbReference>
<dbReference type="Pfam" id="PF07287">
    <property type="entry name" value="AtuA"/>
    <property type="match status" value="1"/>
</dbReference>
<dbReference type="InterPro" id="IPR010839">
    <property type="entry name" value="AtuA_N"/>
</dbReference>
<dbReference type="PANTHER" id="PTHR47585">
    <property type="match status" value="1"/>
</dbReference>
<gene>
    <name evidence="3" type="ORF">AB5J53_43990</name>
</gene>
<evidence type="ECO:0000313" key="3">
    <source>
        <dbReference type="EMBL" id="XDQ58122.1"/>
    </source>
</evidence>
<dbReference type="Pfam" id="PF23544">
    <property type="entry name" value="AtuA_ferredoxin"/>
    <property type="match status" value="1"/>
</dbReference>
<dbReference type="AlphaFoldDB" id="A0AB39RPN2"/>
<dbReference type="InterPro" id="IPR056362">
    <property type="entry name" value="AtuA-like_ferredoxin_dom"/>
</dbReference>
<dbReference type="RefSeq" id="WP_369251179.1">
    <property type="nucleotide sequence ID" value="NZ_CP163443.1"/>
</dbReference>